<evidence type="ECO:0000259" key="9">
    <source>
        <dbReference type="PROSITE" id="PS50240"/>
    </source>
</evidence>
<dbReference type="PANTHER" id="PTHR24264">
    <property type="entry name" value="TRYPSIN-RELATED"/>
    <property type="match status" value="1"/>
</dbReference>
<evidence type="ECO:0000256" key="7">
    <source>
        <dbReference type="SAM" id="MobiDB-lite"/>
    </source>
</evidence>
<dbReference type="Gene3D" id="2.40.10.10">
    <property type="entry name" value="Trypsin-like serine proteases"/>
    <property type="match status" value="1"/>
</dbReference>
<dbReference type="InterPro" id="IPR018114">
    <property type="entry name" value="TRYPSIN_HIS"/>
</dbReference>
<dbReference type="Gene3D" id="2.60.40.10">
    <property type="entry name" value="Immunoglobulins"/>
    <property type="match status" value="1"/>
</dbReference>
<dbReference type="STRING" id="1796497.GCE9029_02653"/>
<keyword evidence="2" id="KW-0964">Secreted</keyword>
<dbReference type="PANTHER" id="PTHR24264:SF65">
    <property type="entry name" value="SRCR DOMAIN-CONTAINING PROTEIN"/>
    <property type="match status" value="1"/>
</dbReference>
<keyword evidence="11" id="KW-1185">Reference proteome</keyword>
<evidence type="ECO:0000256" key="1">
    <source>
        <dbReference type="ARBA" id="ARBA00004613"/>
    </source>
</evidence>
<dbReference type="FunFam" id="2.40.10.10:FF:000068">
    <property type="entry name" value="transmembrane protease serine 2"/>
    <property type="match status" value="1"/>
</dbReference>
<evidence type="ECO:0000256" key="2">
    <source>
        <dbReference type="ARBA" id="ARBA00022525"/>
    </source>
</evidence>
<feature type="compositionally biased region" description="Pro residues" evidence="7">
    <location>
        <begin position="441"/>
        <end position="459"/>
    </location>
</feature>
<dbReference type="SUPFAM" id="SSF51055">
    <property type="entry name" value="Carbohydrate binding domain"/>
    <property type="match status" value="1"/>
</dbReference>
<keyword evidence="4 6" id="KW-0378">Hydrolase</keyword>
<dbReference type="GO" id="GO:0030246">
    <property type="term" value="F:carbohydrate binding"/>
    <property type="evidence" value="ECO:0007669"/>
    <property type="project" value="InterPro"/>
</dbReference>
<dbReference type="PROSITE" id="PS50240">
    <property type="entry name" value="TRYPSIN_DOM"/>
    <property type="match status" value="1"/>
</dbReference>
<dbReference type="InterPro" id="IPR001314">
    <property type="entry name" value="Peptidase_S1A"/>
</dbReference>
<dbReference type="GO" id="GO:0004553">
    <property type="term" value="F:hydrolase activity, hydrolyzing O-glycosyl compounds"/>
    <property type="evidence" value="ECO:0007669"/>
    <property type="project" value="InterPro"/>
</dbReference>
<dbReference type="InterPro" id="IPR001254">
    <property type="entry name" value="Trypsin_dom"/>
</dbReference>
<dbReference type="PROSITE" id="PS00134">
    <property type="entry name" value="TRYPSIN_HIS"/>
    <property type="match status" value="1"/>
</dbReference>
<dbReference type="SMART" id="SM00495">
    <property type="entry name" value="ChtBD3"/>
    <property type="match status" value="2"/>
</dbReference>
<dbReference type="Pfam" id="PF02839">
    <property type="entry name" value="CBM_5_12"/>
    <property type="match status" value="1"/>
</dbReference>
<evidence type="ECO:0000256" key="3">
    <source>
        <dbReference type="ARBA" id="ARBA00022670"/>
    </source>
</evidence>
<dbReference type="GO" id="GO:0006508">
    <property type="term" value="P:proteolysis"/>
    <property type="evidence" value="ECO:0007669"/>
    <property type="project" value="UniProtKB-KW"/>
</dbReference>
<accession>A0A128F3Y3</accession>
<proteinExistence type="predicted"/>
<comment type="subcellular location">
    <subcellularLocation>
        <location evidence="1">Secreted</location>
    </subcellularLocation>
</comment>
<dbReference type="EMBL" id="FIZX01000002">
    <property type="protein sequence ID" value="CZF81502.1"/>
    <property type="molecule type" value="Genomic_DNA"/>
</dbReference>
<evidence type="ECO:0000256" key="8">
    <source>
        <dbReference type="SAM" id="SignalP"/>
    </source>
</evidence>
<reference evidence="11" key="1">
    <citation type="submission" date="2016-02" db="EMBL/GenBank/DDBJ databases">
        <authorList>
            <person name="Rodrigo-Torres Lidia"/>
            <person name="Arahal R.David."/>
        </authorList>
    </citation>
    <scope>NUCLEOTIDE SEQUENCE [LARGE SCALE GENOMIC DNA]</scope>
    <source>
        <strain evidence="11">CECT 9029</strain>
    </source>
</reference>
<dbReference type="Gene3D" id="2.10.10.20">
    <property type="entry name" value="Carbohydrate-binding module superfamily 5/12"/>
    <property type="match status" value="2"/>
</dbReference>
<dbReference type="SUPFAM" id="SSF50494">
    <property type="entry name" value="Trypsin-like serine proteases"/>
    <property type="match status" value="1"/>
</dbReference>
<evidence type="ECO:0000256" key="5">
    <source>
        <dbReference type="ARBA" id="ARBA00023157"/>
    </source>
</evidence>
<dbReference type="InterPro" id="IPR036573">
    <property type="entry name" value="CBM_sf_5/12"/>
</dbReference>
<dbReference type="CDD" id="cd12214">
    <property type="entry name" value="ChiA1_BD"/>
    <property type="match status" value="1"/>
</dbReference>
<name>A0A128F3Y3_9GAMM</name>
<dbReference type="PRINTS" id="PR00722">
    <property type="entry name" value="CHYMOTRYPSIN"/>
</dbReference>
<evidence type="ECO:0000313" key="10">
    <source>
        <dbReference type="EMBL" id="CZF81502.1"/>
    </source>
</evidence>
<dbReference type="GO" id="GO:0004252">
    <property type="term" value="F:serine-type endopeptidase activity"/>
    <property type="evidence" value="ECO:0007669"/>
    <property type="project" value="UniProtKB-EC"/>
</dbReference>
<keyword evidence="6" id="KW-0720">Serine protease</keyword>
<dbReference type="InterPro" id="IPR013783">
    <property type="entry name" value="Ig-like_fold"/>
</dbReference>
<dbReference type="InterPro" id="IPR043504">
    <property type="entry name" value="Peptidase_S1_PA_chymotrypsin"/>
</dbReference>
<keyword evidence="5" id="KW-1015">Disulfide bond</keyword>
<dbReference type="PROSITE" id="PS00135">
    <property type="entry name" value="TRYPSIN_SER"/>
    <property type="match status" value="1"/>
</dbReference>
<dbReference type="InterPro" id="IPR003610">
    <property type="entry name" value="CBM5/12"/>
</dbReference>
<dbReference type="InterPro" id="IPR033116">
    <property type="entry name" value="TRYPSIN_SER"/>
</dbReference>
<keyword evidence="8" id="KW-0732">Signal</keyword>
<dbReference type="GO" id="GO:0005975">
    <property type="term" value="P:carbohydrate metabolic process"/>
    <property type="evidence" value="ECO:0007669"/>
    <property type="project" value="InterPro"/>
</dbReference>
<protein>
    <submittedName>
        <fullName evidence="10">Trypsin</fullName>
        <ecNumber evidence="10">3.4.21.4</ecNumber>
    </submittedName>
</protein>
<dbReference type="EC" id="3.4.21.4" evidence="10"/>
<evidence type="ECO:0000313" key="11">
    <source>
        <dbReference type="Proteomes" id="UP000071641"/>
    </source>
</evidence>
<dbReference type="FunFam" id="2.40.10.10:FF:000002">
    <property type="entry name" value="Transmembrane protease serine"/>
    <property type="match status" value="1"/>
</dbReference>
<dbReference type="GO" id="GO:0005615">
    <property type="term" value="C:extracellular space"/>
    <property type="evidence" value="ECO:0007669"/>
    <property type="project" value="TreeGrafter"/>
</dbReference>
<organism evidence="10 11">
    <name type="scientific">Grimontia celer</name>
    <dbReference type="NCBI Taxonomy" id="1796497"/>
    <lineage>
        <taxon>Bacteria</taxon>
        <taxon>Pseudomonadati</taxon>
        <taxon>Pseudomonadota</taxon>
        <taxon>Gammaproteobacteria</taxon>
        <taxon>Vibrionales</taxon>
        <taxon>Vibrionaceae</taxon>
        <taxon>Grimontia</taxon>
    </lineage>
</organism>
<dbReference type="Pfam" id="PF00089">
    <property type="entry name" value="Trypsin"/>
    <property type="match status" value="1"/>
</dbReference>
<dbReference type="AlphaFoldDB" id="A0A128F3Y3"/>
<dbReference type="InterPro" id="IPR009003">
    <property type="entry name" value="Peptidase_S1_PA"/>
</dbReference>
<dbReference type="SMART" id="SM00020">
    <property type="entry name" value="Tryp_SPc"/>
    <property type="match status" value="1"/>
</dbReference>
<feature type="signal peptide" evidence="8">
    <location>
        <begin position="1"/>
        <end position="20"/>
    </location>
</feature>
<dbReference type="Proteomes" id="UP000071641">
    <property type="component" value="Unassembled WGS sequence"/>
</dbReference>
<feature type="region of interest" description="Disordered" evidence="7">
    <location>
        <begin position="441"/>
        <end position="460"/>
    </location>
</feature>
<dbReference type="CDD" id="cd12215">
    <property type="entry name" value="ChiC_BD"/>
    <property type="match status" value="1"/>
</dbReference>
<dbReference type="InterPro" id="IPR050127">
    <property type="entry name" value="Serine_Proteases_S1"/>
</dbReference>
<gene>
    <name evidence="10" type="ORF">GCE9029_02653</name>
</gene>
<feature type="domain" description="Peptidase S1" evidence="9">
    <location>
        <begin position="35"/>
        <end position="266"/>
    </location>
</feature>
<keyword evidence="3 6" id="KW-0645">Protease</keyword>
<sequence length="517" mass="54410">MKNKITMALAMTLMSPCLFAAETINQNPAEVSPRIVGGVDANPAEWKFYTQIVNSNSNRSFCGASYIGDGFVLTAAHCVDTDAPNHIAVKIGGYRYNGTDGVRVNVSEIYIHPNFNTRNLANDIALLKLASVPAGVTPVEIADGSLYQYVSDGDLLTVAGLGRTSEGGSSPTVLQEVDVPLVSDAACRQAGGSYTAVGDVSFCAGVPQGGIDSCQGDSGGPIVINRGGVTTQLGIVSWGVGCARPNKYGVYSDIAALRQFVDGIVHGGSDKVHITYKENEVLADFIVGEPKQHTFTIANTGFAPITIDRLSVTGSGVATQPVISNDRCSQSTLLGNDVCQVSIEFGATKAGTASAALSFEIDKTTTVYTANVSATAKDSTGFCPTDWQDGNVYLPGDTVTWGGKLWRAKWWTQGEHPSTSGQWGVWEEVGIADCGPVNPVEPPVQPPVEPEPPVTPEPPVGSDSYVAGTSYSAGDIVTNGGSTYECKSWPYNLWCGATPSAYEPGVGTNWQDAWILR</sequence>
<dbReference type="CDD" id="cd00190">
    <property type="entry name" value="Tryp_SPc"/>
    <property type="match status" value="1"/>
</dbReference>
<evidence type="ECO:0000256" key="4">
    <source>
        <dbReference type="ARBA" id="ARBA00022801"/>
    </source>
</evidence>
<evidence type="ECO:0000256" key="6">
    <source>
        <dbReference type="RuleBase" id="RU363034"/>
    </source>
</evidence>
<feature type="chain" id="PRO_5007281972" evidence="8">
    <location>
        <begin position="21"/>
        <end position="517"/>
    </location>
</feature>